<organism evidence="2">
    <name type="scientific">hydrothermal vent metagenome</name>
    <dbReference type="NCBI Taxonomy" id="652676"/>
    <lineage>
        <taxon>unclassified sequences</taxon>
        <taxon>metagenomes</taxon>
        <taxon>ecological metagenomes</taxon>
    </lineage>
</organism>
<dbReference type="GO" id="GO:0050152">
    <property type="term" value="F:omega-amidase activity"/>
    <property type="evidence" value="ECO:0007669"/>
    <property type="project" value="TreeGrafter"/>
</dbReference>
<dbReference type="InterPro" id="IPR052737">
    <property type="entry name" value="Omega-amidase_YafV"/>
</dbReference>
<dbReference type="InterPro" id="IPR003010">
    <property type="entry name" value="C-N_Hydrolase"/>
</dbReference>
<evidence type="ECO:0000259" key="1">
    <source>
        <dbReference type="PROSITE" id="PS50263"/>
    </source>
</evidence>
<dbReference type="Gene3D" id="3.60.110.10">
    <property type="entry name" value="Carbon-nitrogen hydrolase"/>
    <property type="match status" value="1"/>
</dbReference>
<evidence type="ECO:0000313" key="2">
    <source>
        <dbReference type="EMBL" id="SFV53063.1"/>
    </source>
</evidence>
<sequence length="244" mass="28274">MSQLSKKNYNITLLQLKSSSSYKKNLELLLDYIKEHQDKDLIMAPEVYLTAYDYDNFEEAIAFYDIAMEAILPLISTQILVFTIIREESNKIVNQAVVIHNHQVVYKQNKYKLFKIGDEHKYFQAGEQEEIKPFTINGIKYALIICFELRFKELWKQIEGVDIVLIPAMWGKPRKKHLEVLSQALAIMNQSFVVVCNSANDDMASSSAIISPWCDVVMDDDLEVISHSIDLKKVKKVRRLIPIR</sequence>
<name>A0A1W1BHS6_9ZZZZ</name>
<dbReference type="Pfam" id="PF00795">
    <property type="entry name" value="CN_hydrolase"/>
    <property type="match status" value="1"/>
</dbReference>
<accession>A0A1W1BHS6</accession>
<dbReference type="EC" id="3.5.1.4" evidence="2"/>
<dbReference type="SUPFAM" id="SSF56317">
    <property type="entry name" value="Carbon-nitrogen hydrolase"/>
    <property type="match status" value="1"/>
</dbReference>
<dbReference type="GO" id="GO:0106008">
    <property type="term" value="F:2-oxoglutaramate amidase activity"/>
    <property type="evidence" value="ECO:0007669"/>
    <property type="project" value="TreeGrafter"/>
</dbReference>
<protein>
    <submittedName>
        <fullName evidence="2">Aliphatic amidase AmiE</fullName>
        <ecNumber evidence="2">3.5.1.4</ecNumber>
    </submittedName>
</protein>
<feature type="domain" description="CN hydrolase" evidence="1">
    <location>
        <begin position="9"/>
        <end position="236"/>
    </location>
</feature>
<proteinExistence type="predicted"/>
<dbReference type="PANTHER" id="PTHR47799">
    <property type="entry name" value="OMEGA-AMIDASE YAFV"/>
    <property type="match status" value="1"/>
</dbReference>
<dbReference type="GO" id="GO:0004040">
    <property type="term" value="F:amidase activity"/>
    <property type="evidence" value="ECO:0007669"/>
    <property type="project" value="UniProtKB-EC"/>
</dbReference>
<dbReference type="EMBL" id="FPHE01000039">
    <property type="protein sequence ID" value="SFV53063.1"/>
    <property type="molecule type" value="Genomic_DNA"/>
</dbReference>
<dbReference type="InterPro" id="IPR036526">
    <property type="entry name" value="C-N_Hydrolase_sf"/>
</dbReference>
<keyword evidence="2" id="KW-0378">Hydrolase</keyword>
<dbReference type="PROSITE" id="PS50263">
    <property type="entry name" value="CN_HYDROLASE"/>
    <property type="match status" value="1"/>
</dbReference>
<dbReference type="PANTHER" id="PTHR47799:SF1">
    <property type="entry name" value="OMEGA-AMIDASE YAFV"/>
    <property type="match status" value="1"/>
</dbReference>
<gene>
    <name evidence="2" type="ORF">MNB_SV-12-649</name>
</gene>
<reference evidence="2" key="1">
    <citation type="submission" date="2016-10" db="EMBL/GenBank/DDBJ databases">
        <authorList>
            <person name="de Groot N.N."/>
        </authorList>
    </citation>
    <scope>NUCLEOTIDE SEQUENCE</scope>
</reference>
<dbReference type="AlphaFoldDB" id="A0A1W1BHS6"/>